<feature type="compositionally biased region" description="Basic and acidic residues" evidence="1">
    <location>
        <begin position="66"/>
        <end position="79"/>
    </location>
</feature>
<name>A0A0C9X196_9AGAR</name>
<dbReference type="EMBL" id="KN838557">
    <property type="protein sequence ID" value="KIK05870.1"/>
    <property type="molecule type" value="Genomic_DNA"/>
</dbReference>
<evidence type="ECO:0000256" key="1">
    <source>
        <dbReference type="SAM" id="MobiDB-lite"/>
    </source>
</evidence>
<dbReference type="Proteomes" id="UP000054477">
    <property type="component" value="Unassembled WGS sequence"/>
</dbReference>
<feature type="compositionally biased region" description="Polar residues" evidence="1">
    <location>
        <begin position="53"/>
        <end position="65"/>
    </location>
</feature>
<evidence type="ECO:0000313" key="2">
    <source>
        <dbReference type="EMBL" id="KIK05870.1"/>
    </source>
</evidence>
<evidence type="ECO:0000313" key="3">
    <source>
        <dbReference type="Proteomes" id="UP000054477"/>
    </source>
</evidence>
<dbReference type="AlphaFoldDB" id="A0A0C9X196"/>
<accession>A0A0C9X196</accession>
<protein>
    <submittedName>
        <fullName evidence="2">Uncharacterized protein</fullName>
    </submittedName>
</protein>
<gene>
    <name evidence="2" type="ORF">K443DRAFT_120411</name>
</gene>
<dbReference type="HOGENOM" id="CLU_2250568_0_0_1"/>
<feature type="region of interest" description="Disordered" evidence="1">
    <location>
        <begin position="1"/>
        <end position="88"/>
    </location>
</feature>
<reference evidence="2 3" key="1">
    <citation type="submission" date="2014-04" db="EMBL/GenBank/DDBJ databases">
        <authorList>
            <consortium name="DOE Joint Genome Institute"/>
            <person name="Kuo A."/>
            <person name="Kohler A."/>
            <person name="Nagy L.G."/>
            <person name="Floudas D."/>
            <person name="Copeland A."/>
            <person name="Barry K.W."/>
            <person name="Cichocki N."/>
            <person name="Veneault-Fourrey C."/>
            <person name="LaButti K."/>
            <person name="Lindquist E.A."/>
            <person name="Lipzen A."/>
            <person name="Lundell T."/>
            <person name="Morin E."/>
            <person name="Murat C."/>
            <person name="Sun H."/>
            <person name="Tunlid A."/>
            <person name="Henrissat B."/>
            <person name="Grigoriev I.V."/>
            <person name="Hibbett D.S."/>
            <person name="Martin F."/>
            <person name="Nordberg H.P."/>
            <person name="Cantor M.N."/>
            <person name="Hua S.X."/>
        </authorList>
    </citation>
    <scope>NUCLEOTIDE SEQUENCE [LARGE SCALE GENOMIC DNA]</scope>
    <source>
        <strain evidence="2 3">LaAM-08-1</strain>
    </source>
</reference>
<sequence length="104" mass="11308">MPPGDEKWAVESADEDSEVKSQPIKLPKREGKPQDNIPTGKSVLKAREREMIQSKSLKGNFQTASDDGKGHGDGSRENTDSDEGLDLGNKIIKSSGVCTCKYTK</sequence>
<reference evidence="3" key="2">
    <citation type="submission" date="2015-01" db="EMBL/GenBank/DDBJ databases">
        <title>Evolutionary Origins and Diversification of the Mycorrhizal Mutualists.</title>
        <authorList>
            <consortium name="DOE Joint Genome Institute"/>
            <consortium name="Mycorrhizal Genomics Consortium"/>
            <person name="Kohler A."/>
            <person name="Kuo A."/>
            <person name="Nagy L.G."/>
            <person name="Floudas D."/>
            <person name="Copeland A."/>
            <person name="Barry K.W."/>
            <person name="Cichocki N."/>
            <person name="Veneault-Fourrey C."/>
            <person name="LaButti K."/>
            <person name="Lindquist E.A."/>
            <person name="Lipzen A."/>
            <person name="Lundell T."/>
            <person name="Morin E."/>
            <person name="Murat C."/>
            <person name="Riley R."/>
            <person name="Ohm R."/>
            <person name="Sun H."/>
            <person name="Tunlid A."/>
            <person name="Henrissat B."/>
            <person name="Grigoriev I.V."/>
            <person name="Hibbett D.S."/>
            <person name="Martin F."/>
        </authorList>
    </citation>
    <scope>NUCLEOTIDE SEQUENCE [LARGE SCALE GENOMIC DNA]</scope>
    <source>
        <strain evidence="3">LaAM-08-1</strain>
    </source>
</reference>
<keyword evidence="3" id="KW-1185">Reference proteome</keyword>
<organism evidence="2 3">
    <name type="scientific">Laccaria amethystina LaAM-08-1</name>
    <dbReference type="NCBI Taxonomy" id="1095629"/>
    <lineage>
        <taxon>Eukaryota</taxon>
        <taxon>Fungi</taxon>
        <taxon>Dikarya</taxon>
        <taxon>Basidiomycota</taxon>
        <taxon>Agaricomycotina</taxon>
        <taxon>Agaricomycetes</taxon>
        <taxon>Agaricomycetidae</taxon>
        <taxon>Agaricales</taxon>
        <taxon>Agaricineae</taxon>
        <taxon>Hydnangiaceae</taxon>
        <taxon>Laccaria</taxon>
    </lineage>
</organism>
<proteinExistence type="predicted"/>